<organism evidence="2 3">
    <name type="scientific">Amycolatopsis magusensis</name>
    <dbReference type="NCBI Taxonomy" id="882444"/>
    <lineage>
        <taxon>Bacteria</taxon>
        <taxon>Bacillati</taxon>
        <taxon>Actinomycetota</taxon>
        <taxon>Actinomycetes</taxon>
        <taxon>Pseudonocardiales</taxon>
        <taxon>Pseudonocardiaceae</taxon>
        <taxon>Amycolatopsis</taxon>
    </lineage>
</organism>
<comment type="caution">
    <text evidence="2">The sequence shown here is derived from an EMBL/GenBank/DDBJ whole genome shotgun (WGS) entry which is preliminary data.</text>
</comment>
<evidence type="ECO:0000313" key="3">
    <source>
        <dbReference type="Proteomes" id="UP000741013"/>
    </source>
</evidence>
<accession>A0ABS4Q588</accession>
<dbReference type="Gene3D" id="3.60.15.10">
    <property type="entry name" value="Ribonuclease Z/Hydroxyacylglutathione hydrolase-like"/>
    <property type="match status" value="1"/>
</dbReference>
<dbReference type="InterPro" id="IPR036388">
    <property type="entry name" value="WH-like_DNA-bd_sf"/>
</dbReference>
<sequence length="348" mass="37834">MEITEDDGSRHWAEPGVYAVSPGVHRIPLPLPNDALRAINVYAVTDGSRLVLVDSGWALVEARELLGAALKALGAELGDIAEFLITHVHRDHYTQAVALRRDFGGRVALGADERPSLEISADPTTMPMNAQLRSLAQAGATPVIEALAKMFGNYRRPRTDTALWEAPDEWLTPGRRSVLPDRELDVVATPGHTAGHLVFVDEAANLMFTGDHVLPHITPSIGFQPAGPDLPLKDFLESLALVRGLPDRRMLPAHGPITPSVHARVDELLVHHDERLDEMGTQVADGANTAYEVALRLGWTRRQRALGDLDAFNQCLAVNETAAHLDLLAHRGALTLSEVDGVRHYSVA</sequence>
<dbReference type="Proteomes" id="UP000741013">
    <property type="component" value="Unassembled WGS sequence"/>
</dbReference>
<dbReference type="Pfam" id="PF00753">
    <property type="entry name" value="Lactamase_B"/>
    <property type="match status" value="1"/>
</dbReference>
<protein>
    <submittedName>
        <fullName evidence="2">Glyoxylase-like metal-dependent hydrolase (Beta-lactamase superfamily II)</fullName>
    </submittedName>
</protein>
<dbReference type="InterPro" id="IPR050662">
    <property type="entry name" value="Sec-metab_biosynth-thioest"/>
</dbReference>
<proteinExistence type="predicted"/>
<dbReference type="InterPro" id="IPR001279">
    <property type="entry name" value="Metallo-B-lactamas"/>
</dbReference>
<dbReference type="Gene3D" id="1.10.10.10">
    <property type="entry name" value="Winged helix-like DNA-binding domain superfamily/Winged helix DNA-binding domain"/>
    <property type="match status" value="1"/>
</dbReference>
<feature type="domain" description="Metallo-beta-lactamase" evidence="1">
    <location>
        <begin position="38"/>
        <end position="254"/>
    </location>
</feature>
<dbReference type="InterPro" id="IPR036866">
    <property type="entry name" value="RibonucZ/Hydroxyglut_hydro"/>
</dbReference>
<dbReference type="SMART" id="SM00849">
    <property type="entry name" value="Lactamase_B"/>
    <property type="match status" value="1"/>
</dbReference>
<evidence type="ECO:0000259" key="1">
    <source>
        <dbReference type="SMART" id="SM00849"/>
    </source>
</evidence>
<gene>
    <name evidence="2" type="ORF">JOM49_008289</name>
</gene>
<reference evidence="2 3" key="1">
    <citation type="submission" date="2021-03" db="EMBL/GenBank/DDBJ databases">
        <title>Sequencing the genomes of 1000 actinobacteria strains.</title>
        <authorList>
            <person name="Klenk H.-P."/>
        </authorList>
    </citation>
    <scope>NUCLEOTIDE SEQUENCE [LARGE SCALE GENOMIC DNA]</scope>
    <source>
        <strain evidence="2 3">DSM 45510</strain>
    </source>
</reference>
<dbReference type="EMBL" id="JAGGMS010000001">
    <property type="protein sequence ID" value="MBP2186763.1"/>
    <property type="molecule type" value="Genomic_DNA"/>
</dbReference>
<evidence type="ECO:0000313" key="2">
    <source>
        <dbReference type="EMBL" id="MBP2186763.1"/>
    </source>
</evidence>
<dbReference type="PANTHER" id="PTHR23131:SF4">
    <property type="entry name" value="METALLO-BETA-LACTAMASE SUPERFAMILY POTEIN"/>
    <property type="match status" value="1"/>
</dbReference>
<dbReference type="RefSeq" id="WP_209670057.1">
    <property type="nucleotide sequence ID" value="NZ_JAGGMS010000001.1"/>
</dbReference>
<keyword evidence="3" id="KW-1185">Reference proteome</keyword>
<dbReference type="PANTHER" id="PTHR23131">
    <property type="entry name" value="ENDORIBONUCLEASE LACTB2"/>
    <property type="match status" value="1"/>
</dbReference>
<name>A0ABS4Q588_9PSEU</name>
<dbReference type="SUPFAM" id="SSF56281">
    <property type="entry name" value="Metallo-hydrolase/oxidoreductase"/>
    <property type="match status" value="1"/>
</dbReference>